<keyword evidence="1" id="KW-0812">Transmembrane</keyword>
<accession>A0A9C7URV2</accession>
<keyword evidence="1" id="KW-0472">Membrane</keyword>
<comment type="caution">
    <text evidence="2">The sequence shown here is derived from an EMBL/GenBank/DDBJ whole genome shotgun (WGS) entry which is preliminary data.</text>
</comment>
<organism evidence="2 3">
    <name type="scientific">Galdieria partita</name>
    <dbReference type="NCBI Taxonomy" id="83374"/>
    <lineage>
        <taxon>Eukaryota</taxon>
        <taxon>Rhodophyta</taxon>
        <taxon>Bangiophyceae</taxon>
        <taxon>Galdieriales</taxon>
        <taxon>Galdieriaceae</taxon>
        <taxon>Galdieria</taxon>
    </lineage>
</organism>
<protein>
    <submittedName>
        <fullName evidence="2">Uncharacterized protein</fullName>
    </submittedName>
</protein>
<dbReference type="OrthoDB" id="10443563at2759"/>
<reference evidence="2" key="2">
    <citation type="submission" date="2022-01" db="EMBL/GenBank/DDBJ databases">
        <authorList>
            <person name="Hirooka S."/>
            <person name="Miyagishima S.Y."/>
        </authorList>
    </citation>
    <scope>NUCLEOTIDE SEQUENCE</scope>
    <source>
        <strain evidence="2">NBRC 102759</strain>
    </source>
</reference>
<dbReference type="Proteomes" id="UP001061958">
    <property type="component" value="Unassembled WGS sequence"/>
</dbReference>
<dbReference type="EMBL" id="BQMJ01000037">
    <property type="protein sequence ID" value="GJQ12787.1"/>
    <property type="molecule type" value="Genomic_DNA"/>
</dbReference>
<evidence type="ECO:0000313" key="2">
    <source>
        <dbReference type="EMBL" id="GJQ12787.1"/>
    </source>
</evidence>
<keyword evidence="3" id="KW-1185">Reference proteome</keyword>
<proteinExistence type="predicted"/>
<sequence length="237" mass="26466">MGSSFLVFPSSCSSFLGTQLEKAICARGFLLNGDFPHFLPNLRPQAQHSTFSLNFLLPKLFLYSLRFPVISGPAVTKELGKKNFKVPLSEQGFGRDASVEGSSYESMLLTKKSTLIAEWLLDTEKILLKEEEDSALLENLGETSSYKGEEWCLESSRRQEGSFVPVKWANVFIISFGKGNKLFFGFLHVIATVVLFFVSNVHQLSKITYTTACRFGDGIHLVSLKLSSHRNSTNFES</sequence>
<feature type="transmembrane region" description="Helical" evidence="1">
    <location>
        <begin position="182"/>
        <end position="201"/>
    </location>
</feature>
<keyword evidence="1" id="KW-1133">Transmembrane helix</keyword>
<evidence type="ECO:0000313" key="3">
    <source>
        <dbReference type="Proteomes" id="UP001061958"/>
    </source>
</evidence>
<evidence type="ECO:0000256" key="1">
    <source>
        <dbReference type="SAM" id="Phobius"/>
    </source>
</evidence>
<dbReference type="AlphaFoldDB" id="A0A9C7URV2"/>
<name>A0A9C7URV2_9RHOD</name>
<gene>
    <name evidence="2" type="ORF">GpartN1_g4578.t1</name>
</gene>
<reference evidence="2" key="1">
    <citation type="journal article" date="2022" name="Proc. Natl. Acad. Sci. U.S.A.">
        <title>Life cycle and functional genomics of the unicellular red alga Galdieria for elucidating algal and plant evolution and industrial use.</title>
        <authorList>
            <person name="Hirooka S."/>
            <person name="Itabashi T."/>
            <person name="Ichinose T.M."/>
            <person name="Onuma R."/>
            <person name="Fujiwara T."/>
            <person name="Yamashita S."/>
            <person name="Jong L.W."/>
            <person name="Tomita R."/>
            <person name="Iwane A.H."/>
            <person name="Miyagishima S.Y."/>
        </authorList>
    </citation>
    <scope>NUCLEOTIDE SEQUENCE</scope>
    <source>
        <strain evidence="2">NBRC 102759</strain>
    </source>
</reference>